<gene>
    <name evidence="2" type="ORF">MNOR_LOCUS4224</name>
</gene>
<feature type="non-terminal residue" evidence="2">
    <location>
        <position position="103"/>
    </location>
</feature>
<dbReference type="Proteomes" id="UP001497623">
    <property type="component" value="Unassembled WGS sequence"/>
</dbReference>
<feature type="region of interest" description="Disordered" evidence="1">
    <location>
        <begin position="29"/>
        <end position="103"/>
    </location>
</feature>
<evidence type="ECO:0000313" key="3">
    <source>
        <dbReference type="Proteomes" id="UP001497623"/>
    </source>
</evidence>
<comment type="caution">
    <text evidence="2">The sequence shown here is derived from an EMBL/GenBank/DDBJ whole genome shotgun (WGS) entry which is preliminary data.</text>
</comment>
<accession>A0AAV2PSP8</accession>
<dbReference type="EMBL" id="CAXKWB010001534">
    <property type="protein sequence ID" value="CAL4064759.1"/>
    <property type="molecule type" value="Genomic_DNA"/>
</dbReference>
<evidence type="ECO:0000256" key="1">
    <source>
        <dbReference type="SAM" id="MobiDB-lite"/>
    </source>
</evidence>
<keyword evidence="3" id="KW-1185">Reference proteome</keyword>
<evidence type="ECO:0000313" key="2">
    <source>
        <dbReference type="EMBL" id="CAL4064759.1"/>
    </source>
</evidence>
<proteinExistence type="predicted"/>
<sequence length="103" mass="10715">RCPPPLPEPNAEVHKTPSELAGLYNIAPDDQITYGSSPDLLEPSSPGCSNSGTMSNTVTQMLSSFGSPSGSATYSSTNVENPSPPNLFNTDDSLLVSTGNLDK</sequence>
<name>A0AAV2PSP8_MEGNR</name>
<dbReference type="AlphaFoldDB" id="A0AAV2PSP8"/>
<feature type="compositionally biased region" description="Polar residues" evidence="1">
    <location>
        <begin position="46"/>
        <end position="103"/>
    </location>
</feature>
<feature type="non-terminal residue" evidence="2">
    <location>
        <position position="1"/>
    </location>
</feature>
<protein>
    <submittedName>
        <fullName evidence="2">Uncharacterized protein</fullName>
    </submittedName>
</protein>
<organism evidence="2 3">
    <name type="scientific">Meganyctiphanes norvegica</name>
    <name type="common">Northern krill</name>
    <name type="synonym">Thysanopoda norvegica</name>
    <dbReference type="NCBI Taxonomy" id="48144"/>
    <lineage>
        <taxon>Eukaryota</taxon>
        <taxon>Metazoa</taxon>
        <taxon>Ecdysozoa</taxon>
        <taxon>Arthropoda</taxon>
        <taxon>Crustacea</taxon>
        <taxon>Multicrustacea</taxon>
        <taxon>Malacostraca</taxon>
        <taxon>Eumalacostraca</taxon>
        <taxon>Eucarida</taxon>
        <taxon>Euphausiacea</taxon>
        <taxon>Euphausiidae</taxon>
        <taxon>Meganyctiphanes</taxon>
    </lineage>
</organism>
<reference evidence="2 3" key="1">
    <citation type="submission" date="2024-05" db="EMBL/GenBank/DDBJ databases">
        <authorList>
            <person name="Wallberg A."/>
        </authorList>
    </citation>
    <scope>NUCLEOTIDE SEQUENCE [LARGE SCALE GENOMIC DNA]</scope>
</reference>